<dbReference type="AlphaFoldDB" id="S4PVD5"/>
<protein>
    <submittedName>
        <fullName evidence="1">Uncharacterized protein</fullName>
    </submittedName>
</protein>
<sequence>MRLQFLYSSAALYGCHIPKINVCSGSQWSLMSLHNRARIYFRPKICCLGVELSSCEESILCLHEGGAVLIVKW</sequence>
<name>S4PVD5_9NEOP</name>
<proteinExistence type="predicted"/>
<dbReference type="PROSITE" id="PS51257">
    <property type="entry name" value="PROKAR_LIPOPROTEIN"/>
    <property type="match status" value="1"/>
</dbReference>
<organism evidence="1">
    <name type="scientific">Pararge aegeria</name>
    <name type="common">speckled wood butterfly</name>
    <dbReference type="NCBI Taxonomy" id="116150"/>
    <lineage>
        <taxon>Eukaryota</taxon>
        <taxon>Metazoa</taxon>
        <taxon>Ecdysozoa</taxon>
        <taxon>Arthropoda</taxon>
        <taxon>Hexapoda</taxon>
        <taxon>Insecta</taxon>
        <taxon>Pterygota</taxon>
        <taxon>Neoptera</taxon>
        <taxon>Endopterygota</taxon>
        <taxon>Lepidoptera</taxon>
        <taxon>Glossata</taxon>
        <taxon>Ditrysia</taxon>
        <taxon>Papilionoidea</taxon>
        <taxon>Nymphalidae</taxon>
        <taxon>Satyrinae</taxon>
        <taxon>Satyrini</taxon>
        <taxon>Parargina</taxon>
        <taxon>Pararge</taxon>
    </lineage>
</organism>
<evidence type="ECO:0000313" key="1">
    <source>
        <dbReference type="EMBL" id="JAA83832.1"/>
    </source>
</evidence>
<reference evidence="1" key="1">
    <citation type="journal article" date="2013" name="BMC Genomics">
        <title>Unscrambling butterfly oogenesis.</title>
        <authorList>
            <person name="Carter J.M."/>
            <person name="Baker S.C."/>
            <person name="Pink R."/>
            <person name="Carter D.R."/>
            <person name="Collins A."/>
            <person name="Tomlin J."/>
            <person name="Gibbs M."/>
            <person name="Breuker C.J."/>
        </authorList>
    </citation>
    <scope>NUCLEOTIDE SEQUENCE</scope>
    <source>
        <tissue evidence="1">Ovary</tissue>
    </source>
</reference>
<dbReference type="EMBL" id="GAIX01008728">
    <property type="protein sequence ID" value="JAA83832.1"/>
    <property type="molecule type" value="Transcribed_RNA"/>
</dbReference>
<accession>S4PVD5</accession>
<reference evidence="1" key="2">
    <citation type="submission" date="2013-05" db="EMBL/GenBank/DDBJ databases">
        <authorList>
            <person name="Carter J.-M."/>
            <person name="Baker S.C."/>
            <person name="Pink R."/>
            <person name="Carter D.R.F."/>
            <person name="Collins A."/>
            <person name="Tomlin J."/>
            <person name="Gibbs M."/>
            <person name="Breuker C.J."/>
        </authorList>
    </citation>
    <scope>NUCLEOTIDE SEQUENCE</scope>
    <source>
        <tissue evidence="1">Ovary</tissue>
    </source>
</reference>